<reference evidence="9 10" key="1">
    <citation type="submission" date="2017-08" db="EMBL/GenBank/DDBJ databases">
        <title>Infants hospitalized years apart are colonized by the same room-sourced microbial strains.</title>
        <authorList>
            <person name="Brooks B."/>
            <person name="Olm M.R."/>
            <person name="Firek B.A."/>
            <person name="Baker R."/>
            <person name="Thomas B.C."/>
            <person name="Morowitz M.J."/>
            <person name="Banfield J.F."/>
        </authorList>
    </citation>
    <scope>NUCLEOTIDE SEQUENCE [LARGE SCALE GENOMIC DNA]</scope>
    <source>
        <strain evidence="9">S2_018_000_R2_104</strain>
    </source>
</reference>
<dbReference type="GO" id="GO:0046854">
    <property type="term" value="P:phosphatidylinositol phosphate biosynthetic process"/>
    <property type="evidence" value="ECO:0007669"/>
    <property type="project" value="InterPro"/>
</dbReference>
<evidence type="ECO:0000256" key="5">
    <source>
        <dbReference type="ARBA" id="ARBA00022801"/>
    </source>
</evidence>
<evidence type="ECO:0000256" key="6">
    <source>
        <dbReference type="ARBA" id="ARBA00022842"/>
    </source>
</evidence>
<comment type="cofactor">
    <cofactor evidence="2 7 8">
        <name>Mg(2+)</name>
        <dbReference type="ChEBI" id="CHEBI:18420"/>
    </cofactor>
</comment>
<evidence type="ECO:0000256" key="8">
    <source>
        <dbReference type="RuleBase" id="RU364068"/>
    </source>
</evidence>
<dbReference type="EC" id="3.1.3.25" evidence="8"/>
<dbReference type="PANTHER" id="PTHR20854">
    <property type="entry name" value="INOSITOL MONOPHOSPHATASE"/>
    <property type="match status" value="1"/>
</dbReference>
<dbReference type="GO" id="GO:0046872">
    <property type="term" value="F:metal ion binding"/>
    <property type="evidence" value="ECO:0007669"/>
    <property type="project" value="UniProtKB-KW"/>
</dbReference>
<dbReference type="GO" id="GO:0007165">
    <property type="term" value="P:signal transduction"/>
    <property type="evidence" value="ECO:0007669"/>
    <property type="project" value="TreeGrafter"/>
</dbReference>
<protein>
    <recommendedName>
        <fullName evidence="8">Inositol-1-monophosphatase</fullName>
        <ecNumber evidence="8">3.1.3.25</ecNumber>
    </recommendedName>
</protein>
<dbReference type="AlphaFoldDB" id="A0A2W4ZZ00"/>
<sequence>MPVQSPIMTVMIRAAEKAGRSLLRDFNEIENLQVSRKGPGDFVTAADKRSEKIIFEELQKARPDYSFMMEESGEVKGNDPDHVWIIDPLDGTHNFMHGVPHWSISIALEQKGQIVSGLIYDCAKDEMFTAEKGGGAWLRNRRLRASGRNVLEQCMINYGQPVNNSEARDLFYKELRVVQGHAMVRRFASAALDLAYVAAGRIDGYWERGIKPWDVAAGVILVKEAGGAVSSIENDDNPVYSGNLVSGNQQVHSDIRKLLKTV</sequence>
<dbReference type="PANTHER" id="PTHR20854:SF4">
    <property type="entry name" value="INOSITOL-1-MONOPHOSPHATASE-RELATED"/>
    <property type="match status" value="1"/>
</dbReference>
<comment type="catalytic activity">
    <reaction evidence="1 8">
        <text>a myo-inositol phosphate + H2O = myo-inositol + phosphate</text>
        <dbReference type="Rhea" id="RHEA:24056"/>
        <dbReference type="ChEBI" id="CHEBI:15377"/>
        <dbReference type="ChEBI" id="CHEBI:17268"/>
        <dbReference type="ChEBI" id="CHEBI:43474"/>
        <dbReference type="ChEBI" id="CHEBI:84139"/>
        <dbReference type="EC" id="3.1.3.25"/>
    </reaction>
</comment>
<keyword evidence="6 7" id="KW-0460">Magnesium</keyword>
<dbReference type="EMBL" id="QFNK01000053">
    <property type="protein sequence ID" value="PZO87554.1"/>
    <property type="molecule type" value="Genomic_DNA"/>
</dbReference>
<dbReference type="InterPro" id="IPR022337">
    <property type="entry name" value="Inositol_monophosphatase_SuhB"/>
</dbReference>
<feature type="binding site" evidence="7">
    <location>
        <position position="70"/>
    </location>
    <ligand>
        <name>Mg(2+)</name>
        <dbReference type="ChEBI" id="CHEBI:18420"/>
        <label>1</label>
        <note>catalytic</note>
    </ligand>
</feature>
<evidence type="ECO:0000256" key="1">
    <source>
        <dbReference type="ARBA" id="ARBA00001033"/>
    </source>
</evidence>
<dbReference type="SUPFAM" id="SSF56655">
    <property type="entry name" value="Carbohydrate phosphatase"/>
    <property type="match status" value="1"/>
</dbReference>
<keyword evidence="4 7" id="KW-0479">Metal-binding</keyword>
<evidence type="ECO:0000256" key="2">
    <source>
        <dbReference type="ARBA" id="ARBA00001946"/>
    </source>
</evidence>
<feature type="binding site" evidence="7">
    <location>
        <position position="87"/>
    </location>
    <ligand>
        <name>Mg(2+)</name>
        <dbReference type="ChEBI" id="CHEBI:18420"/>
        <label>1</label>
        <note>catalytic</note>
    </ligand>
</feature>
<evidence type="ECO:0000313" key="9">
    <source>
        <dbReference type="EMBL" id="PZO87554.1"/>
    </source>
</evidence>
<dbReference type="GO" id="GO:0008934">
    <property type="term" value="F:inositol monophosphate 1-phosphatase activity"/>
    <property type="evidence" value="ECO:0007669"/>
    <property type="project" value="InterPro"/>
</dbReference>
<feature type="binding site" evidence="7">
    <location>
        <position position="89"/>
    </location>
    <ligand>
        <name>Mg(2+)</name>
        <dbReference type="ChEBI" id="CHEBI:18420"/>
        <label>1</label>
        <note>catalytic</note>
    </ligand>
</feature>
<evidence type="ECO:0000256" key="4">
    <source>
        <dbReference type="ARBA" id="ARBA00022723"/>
    </source>
</evidence>
<evidence type="ECO:0000313" key="10">
    <source>
        <dbReference type="Proteomes" id="UP000249557"/>
    </source>
</evidence>
<comment type="similarity">
    <text evidence="3 8">Belongs to the inositol monophosphatase superfamily.</text>
</comment>
<accession>A0A2W4ZZ00</accession>
<evidence type="ECO:0000256" key="3">
    <source>
        <dbReference type="ARBA" id="ARBA00009759"/>
    </source>
</evidence>
<dbReference type="InterPro" id="IPR000760">
    <property type="entry name" value="Inositol_monophosphatase-like"/>
</dbReference>
<dbReference type="GO" id="GO:0006020">
    <property type="term" value="P:inositol metabolic process"/>
    <property type="evidence" value="ECO:0007669"/>
    <property type="project" value="TreeGrafter"/>
</dbReference>
<dbReference type="InterPro" id="IPR020550">
    <property type="entry name" value="Inositol_monophosphatase_CS"/>
</dbReference>
<dbReference type="InterPro" id="IPR033942">
    <property type="entry name" value="IMPase"/>
</dbReference>
<dbReference type="PROSITE" id="PS00629">
    <property type="entry name" value="IMP_1"/>
    <property type="match status" value="1"/>
</dbReference>
<dbReference type="Proteomes" id="UP000249557">
    <property type="component" value="Unassembled WGS sequence"/>
</dbReference>
<evidence type="ECO:0000256" key="7">
    <source>
        <dbReference type="PIRSR" id="PIRSR600760-2"/>
    </source>
</evidence>
<feature type="binding site" evidence="7">
    <location>
        <position position="214"/>
    </location>
    <ligand>
        <name>Mg(2+)</name>
        <dbReference type="ChEBI" id="CHEBI:18420"/>
        <label>1</label>
        <note>catalytic</note>
    </ligand>
</feature>
<feature type="binding site" evidence="7">
    <location>
        <position position="90"/>
    </location>
    <ligand>
        <name>Mg(2+)</name>
        <dbReference type="ChEBI" id="CHEBI:18420"/>
        <label>2</label>
    </ligand>
</feature>
<dbReference type="PRINTS" id="PR00377">
    <property type="entry name" value="IMPHPHTASES"/>
</dbReference>
<name>A0A2W4ZZ00_9BACT</name>
<dbReference type="PRINTS" id="PR01959">
    <property type="entry name" value="SBIMPHPHTASE"/>
</dbReference>
<dbReference type="Gene3D" id="3.40.190.80">
    <property type="match status" value="1"/>
</dbReference>
<keyword evidence="5 8" id="KW-0378">Hydrolase</keyword>
<organism evidence="9 10">
    <name type="scientific">Micavibrio aeruginosavorus</name>
    <dbReference type="NCBI Taxonomy" id="349221"/>
    <lineage>
        <taxon>Bacteria</taxon>
        <taxon>Pseudomonadati</taxon>
        <taxon>Bdellovibrionota</taxon>
        <taxon>Bdellovibrionia</taxon>
        <taxon>Bdellovibrionales</taxon>
        <taxon>Pseudobdellovibrionaceae</taxon>
        <taxon>Micavibrio</taxon>
    </lineage>
</organism>
<comment type="caution">
    <text evidence="9">The sequence shown here is derived from an EMBL/GenBank/DDBJ whole genome shotgun (WGS) entry which is preliminary data.</text>
</comment>
<dbReference type="CDD" id="cd01639">
    <property type="entry name" value="IMPase"/>
    <property type="match status" value="1"/>
</dbReference>
<dbReference type="InterPro" id="IPR020583">
    <property type="entry name" value="Inositol_monoP_metal-BS"/>
</dbReference>
<dbReference type="Pfam" id="PF00459">
    <property type="entry name" value="Inositol_P"/>
    <property type="match status" value="1"/>
</dbReference>
<proteinExistence type="inferred from homology"/>
<dbReference type="Gene3D" id="3.30.540.10">
    <property type="entry name" value="Fructose-1,6-Bisphosphatase, subunit A, domain 1"/>
    <property type="match status" value="1"/>
</dbReference>
<dbReference type="FunFam" id="3.30.540.10:FF:000003">
    <property type="entry name" value="Inositol-1-monophosphatase"/>
    <property type="match status" value="1"/>
</dbReference>
<dbReference type="PROSITE" id="PS00630">
    <property type="entry name" value="IMP_2"/>
    <property type="match status" value="1"/>
</dbReference>
<gene>
    <name evidence="9" type="ORF">DI626_03765</name>
</gene>